<keyword evidence="1" id="KW-0175">Coiled coil</keyword>
<dbReference type="Proteomes" id="UP000215902">
    <property type="component" value="Unassembled WGS sequence"/>
</dbReference>
<proteinExistence type="predicted"/>
<evidence type="ECO:0000256" key="1">
    <source>
        <dbReference type="SAM" id="Coils"/>
    </source>
</evidence>
<name>A0A267FVT4_9PLAT</name>
<accession>A0A267FVT4</accession>
<comment type="caution">
    <text evidence="2">The sequence shown here is derived from an EMBL/GenBank/DDBJ whole genome shotgun (WGS) entry which is preliminary data.</text>
</comment>
<protein>
    <submittedName>
        <fullName evidence="2">Uncharacterized protein</fullName>
    </submittedName>
</protein>
<evidence type="ECO:0000313" key="2">
    <source>
        <dbReference type="EMBL" id="PAA77930.1"/>
    </source>
</evidence>
<organism evidence="2 3">
    <name type="scientific">Macrostomum lignano</name>
    <dbReference type="NCBI Taxonomy" id="282301"/>
    <lineage>
        <taxon>Eukaryota</taxon>
        <taxon>Metazoa</taxon>
        <taxon>Spiralia</taxon>
        <taxon>Lophotrochozoa</taxon>
        <taxon>Platyhelminthes</taxon>
        <taxon>Rhabditophora</taxon>
        <taxon>Macrostomorpha</taxon>
        <taxon>Macrostomida</taxon>
        <taxon>Macrostomidae</taxon>
        <taxon>Macrostomum</taxon>
    </lineage>
</organism>
<dbReference type="AlphaFoldDB" id="A0A267FVT4"/>
<feature type="coiled-coil region" evidence="1">
    <location>
        <begin position="4"/>
        <end position="31"/>
    </location>
</feature>
<reference evidence="2 3" key="1">
    <citation type="submission" date="2017-06" db="EMBL/GenBank/DDBJ databases">
        <title>A platform for efficient transgenesis in Macrostomum lignano, a flatworm model organism for stem cell research.</title>
        <authorList>
            <person name="Berezikov E."/>
        </authorList>
    </citation>
    <scope>NUCLEOTIDE SEQUENCE [LARGE SCALE GENOMIC DNA]</scope>
    <source>
        <strain evidence="2">DV1</strain>
        <tissue evidence="2">Whole organism</tissue>
    </source>
</reference>
<sequence length="77" mass="9168">MSSFATDQKRLKELEAKLKQEKKRANILHRNSDLASFNIEEIFRNWKRTSLKSNSDFFKSVEAVFHLQEKINLKNKI</sequence>
<dbReference type="EMBL" id="NIVC01000716">
    <property type="protein sequence ID" value="PAA77930.1"/>
    <property type="molecule type" value="Genomic_DNA"/>
</dbReference>
<keyword evidence="3" id="KW-1185">Reference proteome</keyword>
<gene>
    <name evidence="2" type="ORF">BOX15_Mlig012335g1</name>
</gene>
<evidence type="ECO:0000313" key="3">
    <source>
        <dbReference type="Proteomes" id="UP000215902"/>
    </source>
</evidence>